<dbReference type="PANTHER" id="PTHR11538">
    <property type="entry name" value="PHENYLALANYL-TRNA SYNTHETASE"/>
    <property type="match status" value="1"/>
</dbReference>
<dbReference type="GO" id="GO:0070475">
    <property type="term" value="P:rRNA base methylation"/>
    <property type="evidence" value="ECO:0007669"/>
    <property type="project" value="InterPro"/>
</dbReference>
<dbReference type="PANTHER" id="PTHR11538:SF89">
    <property type="entry name" value="PROTEIN, PUTATIVE (DUF2431)-RELATED"/>
    <property type="match status" value="1"/>
</dbReference>
<dbReference type="Proteomes" id="UP001237642">
    <property type="component" value="Unassembled WGS sequence"/>
</dbReference>
<dbReference type="Pfam" id="PF10354">
    <property type="entry name" value="BMT5-like"/>
    <property type="match status" value="1"/>
</dbReference>
<sequence>MEFGAERRIKHYSSNHKILLVGEGDFSFSKCLANAFGSASNITATSLDSEASLMSKYTGARANIQDLHVLGCTILHGVDASIMKYDSRLNCCSFDRIVFNFPHSGIFKEKNASVIELHKGVVRGFLRNAIELLARNGEVHITHKTEDPYVRWDIKELAEETGFRLVEESCFYIWEYAGYSNKRGQGSRCDQSFPVGKSATFKFAKL</sequence>
<dbReference type="InterPro" id="IPR029063">
    <property type="entry name" value="SAM-dependent_MTases_sf"/>
</dbReference>
<proteinExistence type="predicted"/>
<dbReference type="GO" id="GO:0005737">
    <property type="term" value="C:cytoplasm"/>
    <property type="evidence" value="ECO:0007669"/>
    <property type="project" value="TreeGrafter"/>
</dbReference>
<dbReference type="Gene3D" id="3.40.50.150">
    <property type="entry name" value="Vaccinia Virus protein VP39"/>
    <property type="match status" value="1"/>
</dbReference>
<protein>
    <submittedName>
        <fullName evidence="2">DUF2431 domain-containing protein</fullName>
    </submittedName>
</protein>
<dbReference type="InterPro" id="IPR019446">
    <property type="entry name" value="BMT5-like"/>
</dbReference>
<name>A0AAD8H9H5_9APIA</name>
<accession>A0AAD8H9H5</accession>
<dbReference type="SUPFAM" id="SSF53335">
    <property type="entry name" value="S-adenosyl-L-methionine-dependent methyltransferases"/>
    <property type="match status" value="1"/>
</dbReference>
<organism evidence="2 3">
    <name type="scientific">Heracleum sosnowskyi</name>
    <dbReference type="NCBI Taxonomy" id="360622"/>
    <lineage>
        <taxon>Eukaryota</taxon>
        <taxon>Viridiplantae</taxon>
        <taxon>Streptophyta</taxon>
        <taxon>Embryophyta</taxon>
        <taxon>Tracheophyta</taxon>
        <taxon>Spermatophyta</taxon>
        <taxon>Magnoliopsida</taxon>
        <taxon>eudicotyledons</taxon>
        <taxon>Gunneridae</taxon>
        <taxon>Pentapetalae</taxon>
        <taxon>asterids</taxon>
        <taxon>campanulids</taxon>
        <taxon>Apiales</taxon>
        <taxon>Apiaceae</taxon>
        <taxon>Apioideae</taxon>
        <taxon>apioid superclade</taxon>
        <taxon>Tordylieae</taxon>
        <taxon>Tordyliinae</taxon>
        <taxon>Heracleum</taxon>
    </lineage>
</organism>
<comment type="caution">
    <text evidence="2">The sequence shown here is derived from an EMBL/GenBank/DDBJ whole genome shotgun (WGS) entry which is preliminary data.</text>
</comment>
<reference evidence="2" key="2">
    <citation type="submission" date="2023-05" db="EMBL/GenBank/DDBJ databases">
        <authorList>
            <person name="Schelkunov M.I."/>
        </authorList>
    </citation>
    <scope>NUCLEOTIDE SEQUENCE</scope>
    <source>
        <strain evidence="2">Hsosn_3</strain>
        <tissue evidence="2">Leaf</tissue>
    </source>
</reference>
<evidence type="ECO:0000313" key="2">
    <source>
        <dbReference type="EMBL" id="KAK1362408.1"/>
    </source>
</evidence>
<dbReference type="EMBL" id="JAUIZM010000010">
    <property type="protein sequence ID" value="KAK1362408.1"/>
    <property type="molecule type" value="Genomic_DNA"/>
</dbReference>
<dbReference type="GO" id="GO:0070042">
    <property type="term" value="F:rRNA (uridine-N3-)-methyltransferase activity"/>
    <property type="evidence" value="ECO:0007669"/>
    <property type="project" value="InterPro"/>
</dbReference>
<evidence type="ECO:0000313" key="3">
    <source>
        <dbReference type="Proteomes" id="UP001237642"/>
    </source>
</evidence>
<keyword evidence="3" id="KW-1185">Reference proteome</keyword>
<feature type="domain" description="25S rRNA (uridine-N(3))-methyltransferase BMT5-like" evidence="1">
    <location>
        <begin position="19"/>
        <end position="183"/>
    </location>
</feature>
<gene>
    <name evidence="2" type="ORF">POM88_046882</name>
</gene>
<evidence type="ECO:0000259" key="1">
    <source>
        <dbReference type="Pfam" id="PF10354"/>
    </source>
</evidence>
<reference evidence="2" key="1">
    <citation type="submission" date="2023-02" db="EMBL/GenBank/DDBJ databases">
        <title>Genome of toxic invasive species Heracleum sosnowskyi carries increased number of genes despite the absence of recent whole-genome duplications.</title>
        <authorList>
            <person name="Schelkunov M."/>
            <person name="Shtratnikova V."/>
            <person name="Makarenko M."/>
            <person name="Klepikova A."/>
            <person name="Omelchenko D."/>
            <person name="Novikova G."/>
            <person name="Obukhova E."/>
            <person name="Bogdanov V."/>
            <person name="Penin A."/>
            <person name="Logacheva M."/>
        </authorList>
    </citation>
    <scope>NUCLEOTIDE SEQUENCE</scope>
    <source>
        <strain evidence="2">Hsosn_3</strain>
        <tissue evidence="2">Leaf</tissue>
    </source>
</reference>
<dbReference type="AlphaFoldDB" id="A0AAD8H9H5"/>